<gene>
    <name evidence="1" type="ORF">GPLA_0810</name>
</gene>
<comment type="caution">
    <text evidence="1">The sequence shown here is derived from an EMBL/GenBank/DDBJ whole genome shotgun (WGS) entry which is preliminary data.</text>
</comment>
<dbReference type="STRING" id="1129793.GPLA_0810"/>
<proteinExistence type="predicted"/>
<dbReference type="RefSeq" id="WP_007103530.1">
    <property type="nucleotide sequence ID" value="NZ_BAER01000023.1"/>
</dbReference>
<sequence length="108" mass="12573">MPYCKSALQIKATSSVQEVLSAFAREQCNANQAHPINDRHFNIDGGLNDLRAIRQDNESVYGFFCRYKRDLNRTEAKLQAFAENHDVECQLLDVEDIRKQRYSELNYD</sequence>
<accession>K6Z699</accession>
<name>K6Z699_9ALTE</name>
<reference evidence="2" key="1">
    <citation type="journal article" date="2014" name="Environ. Microbiol.">
        <title>Comparative genomics of the marine bacterial genus Glaciecola reveals the high degree of genomic diversity and genomic characteristic for cold adaptation.</title>
        <authorList>
            <person name="Qin Q.L."/>
            <person name="Xie B.B."/>
            <person name="Yu Y."/>
            <person name="Shu Y.L."/>
            <person name="Rong J.C."/>
            <person name="Zhang Y.J."/>
            <person name="Zhao D.L."/>
            <person name="Chen X.L."/>
            <person name="Zhang X.Y."/>
            <person name="Chen B."/>
            <person name="Zhou B.C."/>
            <person name="Zhang Y.Z."/>
        </authorList>
    </citation>
    <scope>NUCLEOTIDE SEQUENCE [LARGE SCALE GENOMIC DNA]</scope>
    <source>
        <strain evidence="2">LMG 21857</strain>
    </source>
</reference>
<evidence type="ECO:0000313" key="2">
    <source>
        <dbReference type="Proteomes" id="UP000006322"/>
    </source>
</evidence>
<dbReference type="OrthoDB" id="5770366at2"/>
<evidence type="ECO:0000313" key="1">
    <source>
        <dbReference type="EMBL" id="GAC31726.1"/>
    </source>
</evidence>
<organism evidence="1 2">
    <name type="scientific">Paraglaciecola polaris LMG 21857</name>
    <dbReference type="NCBI Taxonomy" id="1129793"/>
    <lineage>
        <taxon>Bacteria</taxon>
        <taxon>Pseudomonadati</taxon>
        <taxon>Pseudomonadota</taxon>
        <taxon>Gammaproteobacteria</taxon>
        <taxon>Alteromonadales</taxon>
        <taxon>Alteromonadaceae</taxon>
        <taxon>Paraglaciecola</taxon>
    </lineage>
</organism>
<protein>
    <submittedName>
        <fullName evidence="1">Uncharacterized protein</fullName>
    </submittedName>
</protein>
<keyword evidence="2" id="KW-1185">Reference proteome</keyword>
<dbReference type="AlphaFoldDB" id="K6Z699"/>
<dbReference type="EMBL" id="BAER01000023">
    <property type="protein sequence ID" value="GAC31726.1"/>
    <property type="molecule type" value="Genomic_DNA"/>
</dbReference>
<dbReference type="Proteomes" id="UP000006322">
    <property type="component" value="Unassembled WGS sequence"/>
</dbReference>